<organism evidence="2 3">
    <name type="scientific">Aeropyrum pernix (strain ATCC 700893 / DSM 11879 / JCM 9820 / NBRC 100138 / K1)</name>
    <dbReference type="NCBI Taxonomy" id="272557"/>
    <lineage>
        <taxon>Archaea</taxon>
        <taxon>Thermoproteota</taxon>
        <taxon>Thermoprotei</taxon>
        <taxon>Desulfurococcales</taxon>
        <taxon>Desulfurococcaceae</taxon>
        <taxon>Aeropyrum</taxon>
    </lineage>
</organism>
<keyword evidence="1" id="KW-0812">Transmembrane</keyword>
<accession>Q05E79</accession>
<dbReference type="eggNOG" id="arCOG06078">
    <property type="taxonomic scope" value="Archaea"/>
</dbReference>
<evidence type="ECO:0000256" key="1">
    <source>
        <dbReference type="SAM" id="Phobius"/>
    </source>
</evidence>
<dbReference type="STRING" id="272557.APE_0291a"/>
<reference evidence="2 3" key="1">
    <citation type="journal article" date="1999" name="DNA Res.">
        <title>Complete genome sequence of an aerobic hyper-thermophilic crenarchaeon, Aeropyrum pernix K1.</title>
        <authorList>
            <person name="Kawarabayasi Y."/>
            <person name="Hino Y."/>
            <person name="Horikawa H."/>
            <person name="Yamazaki S."/>
            <person name="Haikawa Y."/>
            <person name="Jin-no K."/>
            <person name="Takahashi M."/>
            <person name="Sekine M."/>
            <person name="Baba S."/>
            <person name="Ankai A."/>
            <person name="Kosugi H."/>
            <person name="Hosoyama A."/>
            <person name="Fukui S."/>
            <person name="Nagai Y."/>
            <person name="Nishijima K."/>
            <person name="Nakazawa H."/>
            <person name="Takamiya M."/>
            <person name="Masuda S."/>
            <person name="Funahashi T."/>
            <person name="Tanaka T."/>
            <person name="Kudoh Y."/>
            <person name="Yamazaki J."/>
            <person name="Kushida N."/>
            <person name="Oguchi A."/>
            <person name="Aoki K."/>
            <person name="Kubota K."/>
            <person name="Nakamura Y."/>
            <person name="Nomura N."/>
            <person name="Sako Y."/>
            <person name="Kikuchi H."/>
        </authorList>
    </citation>
    <scope>NUCLEOTIDE SEQUENCE [LARGE SCALE GENOMIC DNA]</scope>
    <source>
        <strain evidence="3">ATCC 700893 / DSM 11879 / JCM 9820 / NBRC 100138 / K1</strain>
    </source>
</reference>
<feature type="transmembrane region" description="Helical" evidence="1">
    <location>
        <begin position="38"/>
        <end position="57"/>
    </location>
</feature>
<feature type="transmembrane region" description="Helical" evidence="1">
    <location>
        <begin position="69"/>
        <end position="89"/>
    </location>
</feature>
<dbReference type="GeneID" id="4525306"/>
<proteinExistence type="predicted"/>
<feature type="transmembrane region" description="Helical" evidence="1">
    <location>
        <begin position="6"/>
        <end position="26"/>
    </location>
</feature>
<sequence length="92" mass="9530">MNPLWAIALVAAIAQLVLAILLAANYGRISHTPVGKAMVVLAALFLVQGVIATATYYRLASEGYGMELAAPLAAITVASLAGLSILYTISRT</sequence>
<evidence type="ECO:0000313" key="2">
    <source>
        <dbReference type="EMBL" id="BAF34722.1"/>
    </source>
</evidence>
<gene>
    <name evidence="2" type="ordered locus">APE_0291a</name>
</gene>
<dbReference type="EMBL" id="BA000002">
    <property type="protein sequence ID" value="BAF34722.1"/>
    <property type="molecule type" value="Genomic_DNA"/>
</dbReference>
<keyword evidence="3" id="KW-1185">Reference proteome</keyword>
<dbReference type="Proteomes" id="UP000002518">
    <property type="component" value="Chromosome"/>
</dbReference>
<keyword evidence="1" id="KW-0472">Membrane</keyword>
<dbReference type="KEGG" id="ape:APE_0291a"/>
<keyword evidence="1" id="KW-1133">Transmembrane helix</keyword>
<dbReference type="RefSeq" id="WP_010865642.1">
    <property type="nucleotide sequence ID" value="NC_000854.2"/>
</dbReference>
<protein>
    <submittedName>
        <fullName evidence="2">Uncharacterized protein</fullName>
    </submittedName>
</protein>
<name>Q05E79_AERPE</name>
<dbReference type="AlphaFoldDB" id="Q05E79"/>
<dbReference type="EnsemblBacteria" id="BAF34722">
    <property type="protein sequence ID" value="BAF34722"/>
    <property type="gene ID" value="APE_0291a"/>
</dbReference>
<evidence type="ECO:0000313" key="3">
    <source>
        <dbReference type="Proteomes" id="UP000002518"/>
    </source>
</evidence>